<protein>
    <submittedName>
        <fullName evidence="1">Uncharacterized protein</fullName>
    </submittedName>
</protein>
<reference evidence="1" key="1">
    <citation type="submission" date="2018-02" db="EMBL/GenBank/DDBJ databases">
        <title>Rhizophora mucronata_Transcriptome.</title>
        <authorList>
            <person name="Meera S.P."/>
            <person name="Sreeshan A."/>
            <person name="Augustine A."/>
        </authorList>
    </citation>
    <scope>NUCLEOTIDE SEQUENCE</scope>
    <source>
        <tissue evidence="1">Leaf</tissue>
    </source>
</reference>
<organism evidence="1">
    <name type="scientific">Rhizophora mucronata</name>
    <name type="common">Asiatic mangrove</name>
    <dbReference type="NCBI Taxonomy" id="61149"/>
    <lineage>
        <taxon>Eukaryota</taxon>
        <taxon>Viridiplantae</taxon>
        <taxon>Streptophyta</taxon>
        <taxon>Embryophyta</taxon>
        <taxon>Tracheophyta</taxon>
        <taxon>Spermatophyta</taxon>
        <taxon>Magnoliopsida</taxon>
        <taxon>eudicotyledons</taxon>
        <taxon>Gunneridae</taxon>
        <taxon>Pentapetalae</taxon>
        <taxon>rosids</taxon>
        <taxon>fabids</taxon>
        <taxon>Malpighiales</taxon>
        <taxon>Rhizophoraceae</taxon>
        <taxon>Rhizophora</taxon>
    </lineage>
</organism>
<dbReference type="AlphaFoldDB" id="A0A2P2M0Q8"/>
<sequence length="58" mass="6725">MRPPCCNANLTPSRWKGRSFDSIQSGILSYHSCGGKEFQRQYAKKLKVFRTSLYPMRP</sequence>
<proteinExistence type="predicted"/>
<evidence type="ECO:0000313" key="1">
    <source>
        <dbReference type="EMBL" id="MBX23802.1"/>
    </source>
</evidence>
<accession>A0A2P2M0Q8</accession>
<name>A0A2P2M0Q8_RHIMU</name>
<dbReference type="EMBL" id="GGEC01043318">
    <property type="protein sequence ID" value="MBX23802.1"/>
    <property type="molecule type" value="Transcribed_RNA"/>
</dbReference>